<comment type="caution">
    <text evidence="1">The sequence shown here is derived from an EMBL/GenBank/DDBJ whole genome shotgun (WGS) entry which is preliminary data.</text>
</comment>
<evidence type="ECO:0000313" key="2">
    <source>
        <dbReference type="Proteomes" id="UP000003019"/>
    </source>
</evidence>
<dbReference type="RefSeq" id="WP_009119456.1">
    <property type="nucleotide sequence ID" value="NZ_JH164926.1"/>
</dbReference>
<protein>
    <submittedName>
        <fullName evidence="1">Uncharacterized protein</fullName>
    </submittedName>
</protein>
<dbReference type="OrthoDB" id="8607276at2"/>
<dbReference type="STRING" id="1032488.HMPREF9371_1767"/>
<organism evidence="1 2">
    <name type="scientific">Neisseria shayeganii 871</name>
    <dbReference type="NCBI Taxonomy" id="1032488"/>
    <lineage>
        <taxon>Bacteria</taxon>
        <taxon>Pseudomonadati</taxon>
        <taxon>Pseudomonadota</taxon>
        <taxon>Betaproteobacteria</taxon>
        <taxon>Neisseriales</taxon>
        <taxon>Neisseriaceae</taxon>
        <taxon>Neisseria</taxon>
    </lineage>
</organism>
<dbReference type="EMBL" id="AGAY01000061">
    <property type="protein sequence ID" value="EGY52028.1"/>
    <property type="molecule type" value="Genomic_DNA"/>
</dbReference>
<dbReference type="Proteomes" id="UP000003019">
    <property type="component" value="Unassembled WGS sequence"/>
</dbReference>
<evidence type="ECO:0000313" key="1">
    <source>
        <dbReference type="EMBL" id="EGY52028.1"/>
    </source>
</evidence>
<name>G4CJH7_9NEIS</name>
<keyword evidence="2" id="KW-1185">Reference proteome</keyword>
<gene>
    <name evidence="1" type="ORF">HMPREF9371_1767</name>
</gene>
<sequence length="81" mass="8931">MEQATYGRILPAGNWFLRAMVGKGDIGGMKYQMLITINSEPIIESEATGKRFLLDWEDIVRLAQAAGIDEQEESGVEDGKA</sequence>
<proteinExistence type="predicted"/>
<accession>G4CJH7</accession>
<dbReference type="HOGENOM" id="CLU_2650715_0_0_4"/>
<dbReference type="AlphaFoldDB" id="G4CJH7"/>
<dbReference type="PATRIC" id="fig|1032488.3.peg.1674"/>
<reference evidence="1 2" key="1">
    <citation type="submission" date="2011-05" db="EMBL/GenBank/DDBJ databases">
        <authorList>
            <person name="Muzny D."/>
            <person name="Qin X."/>
            <person name="Deng J."/>
            <person name="Jiang H."/>
            <person name="Liu Y."/>
            <person name="Qu J."/>
            <person name="Song X.-Z."/>
            <person name="Zhang L."/>
            <person name="Thornton R."/>
            <person name="Coyle M."/>
            <person name="Francisco L."/>
            <person name="Jackson L."/>
            <person name="Javaid M."/>
            <person name="Korchina V."/>
            <person name="Kovar C."/>
            <person name="Mata R."/>
            <person name="Mathew T."/>
            <person name="Ngo R."/>
            <person name="Nguyen L."/>
            <person name="Nguyen N."/>
            <person name="Okwuonu G."/>
            <person name="Ongeri F."/>
            <person name="Pham C."/>
            <person name="Simmons D."/>
            <person name="Wilczek-Boney K."/>
            <person name="Hale W."/>
            <person name="Jakkamsetti A."/>
            <person name="Pham P."/>
            <person name="Ruth R."/>
            <person name="San Lucas F."/>
            <person name="Warren J."/>
            <person name="Zhang J."/>
            <person name="Zhao Z."/>
            <person name="Zhou C."/>
            <person name="Zhu D."/>
            <person name="Lee S."/>
            <person name="Bess C."/>
            <person name="Blankenburg K."/>
            <person name="Forbes L."/>
            <person name="Fu Q."/>
            <person name="Gubbala S."/>
            <person name="Hirani K."/>
            <person name="Jayaseelan J.C."/>
            <person name="Lara F."/>
            <person name="Munidasa M."/>
            <person name="Palculict T."/>
            <person name="Patil S."/>
            <person name="Pu L.-L."/>
            <person name="Saada N."/>
            <person name="Tang L."/>
            <person name="Weissenberger G."/>
            <person name="Zhu Y."/>
            <person name="Hemphill L."/>
            <person name="Shang Y."/>
            <person name="Youmans B."/>
            <person name="Ayvaz T."/>
            <person name="Ross M."/>
            <person name="Santibanez J."/>
            <person name="Aqrawi P."/>
            <person name="Gross S."/>
            <person name="Joshi V."/>
            <person name="Fowler G."/>
            <person name="Nazareth L."/>
            <person name="Reid J."/>
            <person name="Worley K."/>
            <person name="Petrosino J."/>
            <person name="Highlander S."/>
            <person name="Gibbs R."/>
        </authorList>
    </citation>
    <scope>NUCLEOTIDE SEQUENCE [LARGE SCALE GENOMIC DNA]</scope>
    <source>
        <strain evidence="1 2">871</strain>
    </source>
</reference>